<dbReference type="Gene3D" id="3.10.50.40">
    <property type="match status" value="1"/>
</dbReference>
<organism evidence="4 5">
    <name type="scientific">Bullifex porci</name>
    <dbReference type="NCBI Taxonomy" id="2606638"/>
    <lineage>
        <taxon>Bacteria</taxon>
        <taxon>Pseudomonadati</taxon>
        <taxon>Spirochaetota</taxon>
        <taxon>Spirochaetia</taxon>
        <taxon>Spirochaetales</taxon>
        <taxon>Spirochaetaceae</taxon>
        <taxon>Bullifex</taxon>
    </lineage>
</organism>
<dbReference type="AlphaFoldDB" id="A0A7X2TRI1"/>
<dbReference type="Proteomes" id="UP000460549">
    <property type="component" value="Unassembled WGS sequence"/>
</dbReference>
<keyword evidence="5" id="KW-1185">Reference proteome</keyword>
<dbReference type="PROSITE" id="PS50198">
    <property type="entry name" value="PPIC_PPIASE_2"/>
    <property type="match status" value="1"/>
</dbReference>
<keyword evidence="1" id="KW-0697">Rotamase</keyword>
<reference evidence="4 5" key="1">
    <citation type="submission" date="2019-08" db="EMBL/GenBank/DDBJ databases">
        <title>In-depth cultivation of the pig gut microbiome towards novel bacterial diversity and tailored functional studies.</title>
        <authorList>
            <person name="Wylensek D."/>
            <person name="Hitch T.C.A."/>
            <person name="Clavel T."/>
        </authorList>
    </citation>
    <scope>NUCLEOTIDE SEQUENCE [LARGE SCALE GENOMIC DNA]</scope>
    <source>
        <strain evidence="4 5">NM-380-WT-3C1</strain>
    </source>
</reference>
<feature type="chain" id="PRO_5030832024" evidence="2">
    <location>
        <begin position="21"/>
        <end position="339"/>
    </location>
</feature>
<sequence length="339" mass="37879">MKKILAFVLIITLSATTLFAAAISTSPAATVNLIRNTRITVDDLNKKIAELGATQDQALDVLNIMINDEVFLQGAERDGIKVTDSQKNALYSQMKTQIEQANGVTLTQEEFDNLAIEQYGSVEAYKEYLTQNYIVQAYLTQEKGEELSQKNYAPTDTEINTYYRRNRTSFIQAENVYFAHVYIAKTGDTAKDNSNKALLQDVANQIKSGKMTFEAAVSKYTEDKESIATGGVMGYLSSDNTTVRSGWGDNFVDEALSLEIGVPTFMESLTGYHIVKVISHNDAKMLTLDDRIDPAQNYTVRDYITEGLSYQNYQIAMSEALNDMIAQLRSEANIKILYK</sequence>
<dbReference type="Gene3D" id="1.10.4030.10">
    <property type="entry name" value="Porin chaperone SurA, peptide-binding domain"/>
    <property type="match status" value="1"/>
</dbReference>
<dbReference type="PANTHER" id="PTHR47245:SF2">
    <property type="entry name" value="PEPTIDYL-PROLYL CIS-TRANS ISOMERASE HP_0175-RELATED"/>
    <property type="match status" value="1"/>
</dbReference>
<dbReference type="PANTHER" id="PTHR47245">
    <property type="entry name" value="PEPTIDYLPROLYL ISOMERASE"/>
    <property type="match status" value="1"/>
</dbReference>
<dbReference type="InterPro" id="IPR027304">
    <property type="entry name" value="Trigger_fact/SurA_dom_sf"/>
</dbReference>
<keyword evidence="2" id="KW-0732">Signal</keyword>
<dbReference type="Pfam" id="PF13616">
    <property type="entry name" value="Rotamase_3"/>
    <property type="match status" value="1"/>
</dbReference>
<gene>
    <name evidence="4" type="ORF">FYJ80_04265</name>
</gene>
<dbReference type="SUPFAM" id="SSF109998">
    <property type="entry name" value="Triger factor/SurA peptide-binding domain-like"/>
    <property type="match status" value="1"/>
</dbReference>
<dbReference type="SUPFAM" id="SSF54534">
    <property type="entry name" value="FKBP-like"/>
    <property type="match status" value="1"/>
</dbReference>
<protein>
    <submittedName>
        <fullName evidence="4">Peptidylprolyl isomerase</fullName>
    </submittedName>
</protein>
<evidence type="ECO:0000313" key="5">
    <source>
        <dbReference type="Proteomes" id="UP000460549"/>
    </source>
</evidence>
<evidence type="ECO:0000313" key="4">
    <source>
        <dbReference type="EMBL" id="MSU05993.1"/>
    </source>
</evidence>
<name>A0A7X2TRI1_9SPIO</name>
<dbReference type="InterPro" id="IPR050245">
    <property type="entry name" value="PrsA_foldase"/>
</dbReference>
<feature type="signal peptide" evidence="2">
    <location>
        <begin position="1"/>
        <end position="20"/>
    </location>
</feature>
<evidence type="ECO:0000259" key="3">
    <source>
        <dbReference type="PROSITE" id="PS50198"/>
    </source>
</evidence>
<dbReference type="InterPro" id="IPR046357">
    <property type="entry name" value="PPIase_dom_sf"/>
</dbReference>
<evidence type="ECO:0000256" key="2">
    <source>
        <dbReference type="SAM" id="SignalP"/>
    </source>
</evidence>
<dbReference type="RefSeq" id="WP_154424958.1">
    <property type="nucleotide sequence ID" value="NZ_VUNN01000005.1"/>
</dbReference>
<proteinExistence type="predicted"/>
<keyword evidence="1 4" id="KW-0413">Isomerase</keyword>
<accession>A0A7X2TRI1</accession>
<dbReference type="EMBL" id="VUNN01000005">
    <property type="protein sequence ID" value="MSU05993.1"/>
    <property type="molecule type" value="Genomic_DNA"/>
</dbReference>
<evidence type="ECO:0000256" key="1">
    <source>
        <dbReference type="PROSITE-ProRule" id="PRU00278"/>
    </source>
</evidence>
<dbReference type="InterPro" id="IPR000297">
    <property type="entry name" value="PPIase_PpiC"/>
</dbReference>
<dbReference type="GO" id="GO:0003755">
    <property type="term" value="F:peptidyl-prolyl cis-trans isomerase activity"/>
    <property type="evidence" value="ECO:0007669"/>
    <property type="project" value="UniProtKB-KW"/>
</dbReference>
<feature type="domain" description="PpiC" evidence="3">
    <location>
        <begin position="173"/>
        <end position="279"/>
    </location>
</feature>
<comment type="caution">
    <text evidence="4">The sequence shown here is derived from an EMBL/GenBank/DDBJ whole genome shotgun (WGS) entry which is preliminary data.</text>
</comment>